<evidence type="ECO:0008006" key="3">
    <source>
        <dbReference type="Google" id="ProtNLM"/>
    </source>
</evidence>
<organism evidence="1 2">
    <name type="scientific">Hyalangium minutum</name>
    <dbReference type="NCBI Taxonomy" id="394096"/>
    <lineage>
        <taxon>Bacteria</taxon>
        <taxon>Pseudomonadati</taxon>
        <taxon>Myxococcota</taxon>
        <taxon>Myxococcia</taxon>
        <taxon>Myxococcales</taxon>
        <taxon>Cystobacterineae</taxon>
        <taxon>Archangiaceae</taxon>
        <taxon>Hyalangium</taxon>
    </lineage>
</organism>
<dbReference type="RefSeq" id="WP_240486745.1">
    <property type="nucleotide sequence ID" value="NZ_JMCB01000006.1"/>
</dbReference>
<accession>A0A085WKZ4</accession>
<protein>
    <recommendedName>
        <fullName evidence="3">Cytochrome c family protein</fullName>
    </recommendedName>
</protein>
<dbReference type="SUPFAM" id="SSF48695">
    <property type="entry name" value="Multiheme cytochromes"/>
    <property type="match status" value="1"/>
</dbReference>
<sequence length="661" mass="72745">MMNPASLFSRAPAHAAPVSLSVWPRLLACALLLPALACNLLDVSSTENLADGRGARVFDPYQSSNSGAIRLSLQWYNGCAVIPTGQVVPKNSADIDYPADYPDDCPSSIAIDGVPPYAPPGKITLVTNTNYFFNQFTVTDTRVNLHTNSKALSEPLNWITKESRFKSLDWSGVGLVNDDWVYQVGVPGVSQDRWHRIVNFENAAWRRATGDTFKVEILDSEGTVRGTPVEYSRAEFLVSTPYAGHSHFGWRMENVLPPRFPGDLETHALPEIPGYPPQAPVFRTTARLDIVGSTNPFKTFRVPDLQGEGAVRVTWSQMPNEPFYFPVTFVAPQDLPVTCFAEDGTTSAQCGFGVDPNLRIVAPTNGKYFEPGEVMNLFIDVRDTNGKRLHTPDMLPSGVAAVSNQSNGLLYPSLPYIERTLELDMIPIVNIAGPIHKLINRSNPKEPAQYFTNGYSYSTPSETATTPLNSAEFGQEWATRVGTQLPPNAEPGTYVALIKFNRYFGGERLAKIKPYFFQVGTEKRTTYPGKIGNCQICHRGVLSLDNLRHGLAVDHVEACKSCHQYETSNGGTVMENLHKIHMRSPKFPGSKSDCTVCHLTRDSATRPSLYACGTCHPSAHNAEYFAAQFLTGTEPSRYGNCAQQCHGNSDTLPKSHFLPAE</sequence>
<proteinExistence type="predicted"/>
<dbReference type="InterPro" id="IPR036280">
    <property type="entry name" value="Multihaem_cyt_sf"/>
</dbReference>
<comment type="caution">
    <text evidence="1">The sequence shown here is derived from an EMBL/GenBank/DDBJ whole genome shotgun (WGS) entry which is preliminary data.</text>
</comment>
<evidence type="ECO:0000313" key="2">
    <source>
        <dbReference type="Proteomes" id="UP000028725"/>
    </source>
</evidence>
<dbReference type="Proteomes" id="UP000028725">
    <property type="component" value="Unassembled WGS sequence"/>
</dbReference>
<evidence type="ECO:0000313" key="1">
    <source>
        <dbReference type="EMBL" id="KFE68357.1"/>
    </source>
</evidence>
<gene>
    <name evidence="1" type="ORF">DB31_7594</name>
</gene>
<dbReference type="EMBL" id="JMCB01000006">
    <property type="protein sequence ID" value="KFE68357.1"/>
    <property type="molecule type" value="Genomic_DNA"/>
</dbReference>
<reference evidence="1 2" key="1">
    <citation type="submission" date="2014-04" db="EMBL/GenBank/DDBJ databases">
        <title>Genome assembly of Hyalangium minutum DSM 14724.</title>
        <authorList>
            <person name="Sharma G."/>
            <person name="Subramanian S."/>
        </authorList>
    </citation>
    <scope>NUCLEOTIDE SEQUENCE [LARGE SCALE GENOMIC DNA]</scope>
    <source>
        <strain evidence="1 2">DSM 14724</strain>
    </source>
</reference>
<dbReference type="Gene3D" id="3.90.10.10">
    <property type="entry name" value="Cytochrome C3"/>
    <property type="match status" value="1"/>
</dbReference>
<name>A0A085WKZ4_9BACT</name>
<keyword evidence="2" id="KW-1185">Reference proteome</keyword>
<dbReference type="STRING" id="394096.DB31_7594"/>
<dbReference type="AlphaFoldDB" id="A0A085WKZ4"/>